<reference evidence="2" key="1">
    <citation type="submission" date="2016-12" db="EMBL/GenBank/DDBJ databases">
        <title>Complete Genome Sequence of Beggiatoa leptomitiformis D-401.</title>
        <authorList>
            <person name="Fomenkov A."/>
            <person name="Vincze T."/>
            <person name="Grabovich M."/>
            <person name="Anton B.P."/>
            <person name="Dubinina G."/>
            <person name="Orlova M."/>
            <person name="Belousova E."/>
            <person name="Roberts R.J."/>
        </authorList>
    </citation>
    <scope>NUCLEOTIDE SEQUENCE [LARGE SCALE GENOMIC DNA]</scope>
    <source>
        <strain evidence="2">D-401</strain>
    </source>
</reference>
<sequence length="180" mass="20295">MLLVLHKHYFSILLLCLSYTNMLYAGDLSLSESQLKAMYLFRYSSFIEWTTEALTTNTFKICVFGENPFGKSLDLAVANETVNGLPIEALYINQQKNILGCHILFIAKSESAELDSILTLIQHSPILTVSDIKDFIHLGGMIEFYIRDNKVRFFINPDLSKGVGLRIDANLLRVGDIVTP</sequence>
<dbReference type="Proteomes" id="UP000234271">
    <property type="component" value="Chromosome"/>
</dbReference>
<accession>A0A2N9YAA2</accession>
<gene>
    <name evidence="1" type="ORF">BLE401_00930</name>
</gene>
<evidence type="ECO:0000313" key="1">
    <source>
        <dbReference type="EMBL" id="AUI67398.2"/>
    </source>
</evidence>
<proteinExistence type="predicted"/>
<keyword evidence="2" id="KW-1185">Reference proteome</keyword>
<organism evidence="1 2">
    <name type="scientific">Beggiatoa leptomitoformis</name>
    <dbReference type="NCBI Taxonomy" id="288004"/>
    <lineage>
        <taxon>Bacteria</taxon>
        <taxon>Pseudomonadati</taxon>
        <taxon>Pseudomonadota</taxon>
        <taxon>Gammaproteobacteria</taxon>
        <taxon>Thiotrichales</taxon>
        <taxon>Thiotrichaceae</taxon>
        <taxon>Beggiatoa</taxon>
    </lineage>
</organism>
<dbReference type="InterPro" id="IPR025293">
    <property type="entry name" value="YfiR/HmsC-like"/>
</dbReference>
<dbReference type="AlphaFoldDB" id="A0A2N9YAA2"/>
<evidence type="ECO:0000313" key="2">
    <source>
        <dbReference type="Proteomes" id="UP000234271"/>
    </source>
</evidence>
<dbReference type="Pfam" id="PF13689">
    <property type="entry name" value="DUF4154"/>
    <property type="match status" value="1"/>
</dbReference>
<name>A0A2N9YAA2_9GAMM</name>
<dbReference type="EMBL" id="CP018889">
    <property type="protein sequence ID" value="AUI67398.2"/>
    <property type="molecule type" value="Genomic_DNA"/>
</dbReference>
<dbReference type="STRING" id="288004.AL038_05060"/>
<protein>
    <submittedName>
        <fullName evidence="1">DUF4154 domain-containing protein</fullName>
    </submittedName>
</protein>